<dbReference type="Gene3D" id="1.10.287.1490">
    <property type="match status" value="1"/>
</dbReference>
<gene>
    <name evidence="2" type="ORF">HMPREF9018_2076</name>
</gene>
<feature type="coiled-coil region" evidence="1">
    <location>
        <begin position="232"/>
        <end position="350"/>
    </location>
</feature>
<dbReference type="NCBIfam" id="NF041497">
    <property type="entry name" value="MobV"/>
    <property type="match status" value="1"/>
</dbReference>
<sequence length="503" mass="57453">MDLMASKGITTAQSNEHLRNFSKEAYKRKLSYAFDPTREHLNFEVRNGGVVTTVDKKLSIPRRIKDNLAARNIIDPNVGLDDPKYRTIANFILGGSREQMHHLAFGDQQVNLDKGADNSHITRSPEIEKWAVDMYDFMSRKFGEKNIAAFIVHLDETNPHIHCTILPITEQNKFSWKMVMAGKSKFEFSQRMTNLHNELSEVNKKYSLDRGNSIAETGRKHRTMGEYYAQKREELKGEVDSLKEDVAEQKKQISRNKVRLSEQEKEIKHGEARLKGLTTMIANLERHKSDLLHEIEKLEEDVKAGRITKEQGDIERARILDDLEKTKIKIIDKQEKLAEAEKKLDLIKGQTDVTQERYKEIKDEMRTSIPNLSSQTLRDMQAVGWNMASIEAQKQSEKLNAYRESLRPEQRAAFDEATKGFSNGSMLEQMAENSSQVALVATALFLGYLDKATEISQSAGGGSAPQSGWGKKDDEDDMAFRQRCFLMGVHMLKSGKKQNLKRK</sequence>
<dbReference type="AlphaFoldDB" id="E1GWI8"/>
<proteinExistence type="predicted"/>
<dbReference type="InterPro" id="IPR001668">
    <property type="entry name" value="Mob_Pre"/>
</dbReference>
<protein>
    <submittedName>
        <fullName evidence="2">Putative plasmid recombination enzyme</fullName>
    </submittedName>
</protein>
<dbReference type="Pfam" id="PF01076">
    <property type="entry name" value="Mob_Pre"/>
    <property type="match status" value="1"/>
</dbReference>
<dbReference type="Gene3D" id="3.30.930.30">
    <property type="match status" value="1"/>
</dbReference>
<dbReference type="Proteomes" id="UP000016016">
    <property type="component" value="Unassembled WGS sequence"/>
</dbReference>
<keyword evidence="1" id="KW-0175">Coiled coil</keyword>
<dbReference type="CDD" id="cd17242">
    <property type="entry name" value="MobM_relaxase"/>
    <property type="match status" value="1"/>
</dbReference>
<dbReference type="GO" id="GO:0006310">
    <property type="term" value="P:DNA recombination"/>
    <property type="evidence" value="ECO:0007669"/>
    <property type="project" value="InterPro"/>
</dbReference>
<name>E1GWI8_9BACT</name>
<evidence type="ECO:0000313" key="2">
    <source>
        <dbReference type="EMBL" id="EFN90972.1"/>
    </source>
</evidence>
<evidence type="ECO:0000313" key="3">
    <source>
        <dbReference type="Proteomes" id="UP000016016"/>
    </source>
</evidence>
<accession>E1GWI8</accession>
<dbReference type="eggNOG" id="COG1196">
    <property type="taxonomic scope" value="Bacteria"/>
</dbReference>
<evidence type="ECO:0000256" key="1">
    <source>
        <dbReference type="SAM" id="Coils"/>
    </source>
</evidence>
<comment type="caution">
    <text evidence="2">The sequence shown here is derived from an EMBL/GenBank/DDBJ whole genome shotgun (WGS) entry which is preliminary data.</text>
</comment>
<dbReference type="EMBL" id="ADFQ01000073">
    <property type="protein sequence ID" value="EFN90972.1"/>
    <property type="molecule type" value="Genomic_DNA"/>
</dbReference>
<reference evidence="2 3" key="1">
    <citation type="submission" date="2010-09" db="EMBL/GenBank/DDBJ databases">
        <authorList>
            <person name="Harkins D.M."/>
            <person name="Madupu R."/>
            <person name="Durkin A.S."/>
            <person name="Torralba M."/>
            <person name="Methe B."/>
            <person name="Sutton G.G."/>
            <person name="Nelson K.E."/>
        </authorList>
    </citation>
    <scope>NUCLEOTIDE SEQUENCE [LARGE SCALE GENOMIC DNA]</scope>
    <source>
        <strain evidence="2 3">CRIS 21A-A</strain>
    </source>
</reference>
<dbReference type="GO" id="GO:0003677">
    <property type="term" value="F:DNA binding"/>
    <property type="evidence" value="ECO:0007669"/>
    <property type="project" value="InterPro"/>
</dbReference>
<organism evidence="2 3">
    <name type="scientific">Prevotella amnii CRIS 21A-A</name>
    <dbReference type="NCBI Taxonomy" id="679191"/>
    <lineage>
        <taxon>Bacteria</taxon>
        <taxon>Pseudomonadati</taxon>
        <taxon>Bacteroidota</taxon>
        <taxon>Bacteroidia</taxon>
        <taxon>Bacteroidales</taxon>
        <taxon>Prevotellaceae</taxon>
        <taxon>Prevotella</taxon>
    </lineage>
</organism>